<evidence type="ECO:0000313" key="11">
    <source>
        <dbReference type="Proteomes" id="UP000284476"/>
    </source>
</evidence>
<evidence type="ECO:0000259" key="9">
    <source>
        <dbReference type="PROSITE" id="PS50928"/>
    </source>
</evidence>
<dbReference type="SUPFAM" id="SSF161098">
    <property type="entry name" value="MetI-like"/>
    <property type="match status" value="1"/>
</dbReference>
<dbReference type="GO" id="GO:0005886">
    <property type="term" value="C:plasma membrane"/>
    <property type="evidence" value="ECO:0007669"/>
    <property type="project" value="UniProtKB-SubCell"/>
</dbReference>
<keyword evidence="3 8" id="KW-0813">Transport</keyword>
<proteinExistence type="inferred from homology"/>
<feature type="transmembrane region" description="Helical" evidence="8">
    <location>
        <begin position="25"/>
        <end position="47"/>
    </location>
</feature>
<feature type="transmembrane region" description="Helical" evidence="8">
    <location>
        <begin position="265"/>
        <end position="292"/>
    </location>
</feature>
<evidence type="ECO:0000256" key="4">
    <source>
        <dbReference type="ARBA" id="ARBA00022475"/>
    </source>
</evidence>
<sequence>MSYTSGFPGAAGTATRRRLPSFRGAGPVLPAVVFVLLGMVAPLALMLRTSFDRFDPQVLIVSAFTAENYIRFVSDPFFRDVLGRTVAISAVATAICLVLGLPVAYFLARFPSAEAKSRLLLLILVPLLIGNAVRTSAWMLILNDHGVLAALLRGVGITGALGLMYSATGVTIALVSVLLPFMIITLNSVFEGIERSLEDAAESLGAGHLTVMSRVVLPLALPGILAGCVLCFTLSMNAYATPVLIGGPKFHMMAPTVYQQITEAMNWPFGAALAFVLMGMTLLLTLGLSVAVQRRYRRWTA</sequence>
<comment type="subcellular location">
    <subcellularLocation>
        <location evidence="1 8">Cell membrane</location>
        <topology evidence="1 8">Multi-pass membrane protein</topology>
    </subcellularLocation>
</comment>
<evidence type="ECO:0000256" key="7">
    <source>
        <dbReference type="ARBA" id="ARBA00023136"/>
    </source>
</evidence>
<evidence type="ECO:0000256" key="8">
    <source>
        <dbReference type="RuleBase" id="RU363032"/>
    </source>
</evidence>
<dbReference type="RefSeq" id="WP_128210559.1">
    <property type="nucleotide sequence ID" value="NZ_JBHRSO010000022.1"/>
</dbReference>
<feature type="transmembrane region" description="Helical" evidence="8">
    <location>
        <begin position="119"/>
        <end position="142"/>
    </location>
</feature>
<keyword evidence="7 8" id="KW-0472">Membrane</keyword>
<evidence type="ECO:0000256" key="2">
    <source>
        <dbReference type="ARBA" id="ARBA00007069"/>
    </source>
</evidence>
<dbReference type="PROSITE" id="PS50928">
    <property type="entry name" value="ABC_TM1"/>
    <property type="match status" value="1"/>
</dbReference>
<feature type="domain" description="ABC transmembrane type-1" evidence="9">
    <location>
        <begin position="82"/>
        <end position="288"/>
    </location>
</feature>
<dbReference type="CDD" id="cd06261">
    <property type="entry name" value="TM_PBP2"/>
    <property type="match status" value="1"/>
</dbReference>
<comment type="caution">
    <text evidence="10">The sequence shown here is derived from an EMBL/GenBank/DDBJ whole genome shotgun (WGS) entry which is preliminary data.</text>
</comment>
<feature type="transmembrane region" description="Helical" evidence="8">
    <location>
        <begin position="162"/>
        <end position="186"/>
    </location>
</feature>
<name>A0A443J771_9RHOB</name>
<evidence type="ECO:0000313" key="10">
    <source>
        <dbReference type="EMBL" id="RWR16253.1"/>
    </source>
</evidence>
<reference evidence="10 11" key="1">
    <citation type="submission" date="2019-01" db="EMBL/GenBank/DDBJ databases">
        <title>Sinorhodobacter populi sp. nov. isolated from the symptomatic bark tissue of Populus euramericana canker.</title>
        <authorList>
            <person name="Xu G."/>
        </authorList>
    </citation>
    <scope>NUCLEOTIDE SEQUENCE [LARGE SCALE GENOMIC DNA]</scope>
    <source>
        <strain evidence="10 11">SK2B-1</strain>
    </source>
</reference>
<evidence type="ECO:0000256" key="3">
    <source>
        <dbReference type="ARBA" id="ARBA00022448"/>
    </source>
</evidence>
<feature type="transmembrane region" description="Helical" evidence="8">
    <location>
        <begin position="86"/>
        <end position="107"/>
    </location>
</feature>
<dbReference type="Gene3D" id="1.10.3720.10">
    <property type="entry name" value="MetI-like"/>
    <property type="match status" value="1"/>
</dbReference>
<dbReference type="InterPro" id="IPR035906">
    <property type="entry name" value="MetI-like_sf"/>
</dbReference>
<evidence type="ECO:0000256" key="5">
    <source>
        <dbReference type="ARBA" id="ARBA00022692"/>
    </source>
</evidence>
<keyword evidence="4" id="KW-1003">Cell membrane</keyword>
<accession>A0A443J771</accession>
<dbReference type="AlphaFoldDB" id="A0A443J771"/>
<evidence type="ECO:0000256" key="6">
    <source>
        <dbReference type="ARBA" id="ARBA00022989"/>
    </source>
</evidence>
<dbReference type="PANTHER" id="PTHR42929:SF5">
    <property type="entry name" value="ABC TRANSPORTER PERMEASE PROTEIN"/>
    <property type="match status" value="1"/>
</dbReference>
<dbReference type="InterPro" id="IPR000515">
    <property type="entry name" value="MetI-like"/>
</dbReference>
<feature type="transmembrane region" description="Helical" evidence="8">
    <location>
        <begin position="219"/>
        <end position="245"/>
    </location>
</feature>
<dbReference type="PANTHER" id="PTHR42929">
    <property type="entry name" value="INNER MEMBRANE ABC TRANSPORTER PERMEASE PROTEIN YDCU-RELATED-RELATED"/>
    <property type="match status" value="1"/>
</dbReference>
<keyword evidence="5 8" id="KW-0812">Transmembrane</keyword>
<gene>
    <name evidence="10" type="ORF">D2T30_22095</name>
</gene>
<keyword evidence="6 8" id="KW-1133">Transmembrane helix</keyword>
<reference evidence="10 11" key="2">
    <citation type="submission" date="2019-01" db="EMBL/GenBank/DDBJ databases">
        <authorList>
            <person name="Li Y."/>
        </authorList>
    </citation>
    <scope>NUCLEOTIDE SEQUENCE [LARGE SCALE GENOMIC DNA]</scope>
    <source>
        <strain evidence="10 11">SK2B-1</strain>
    </source>
</reference>
<dbReference type="Proteomes" id="UP000284476">
    <property type="component" value="Unassembled WGS sequence"/>
</dbReference>
<dbReference type="Pfam" id="PF00528">
    <property type="entry name" value="BPD_transp_1"/>
    <property type="match status" value="1"/>
</dbReference>
<protein>
    <submittedName>
        <fullName evidence="10">ABC transporter permease</fullName>
    </submittedName>
</protein>
<organism evidence="10 11">
    <name type="scientific">Paenirhodobacter populi</name>
    <dbReference type="NCBI Taxonomy" id="2306993"/>
    <lineage>
        <taxon>Bacteria</taxon>
        <taxon>Pseudomonadati</taxon>
        <taxon>Pseudomonadota</taxon>
        <taxon>Alphaproteobacteria</taxon>
        <taxon>Rhodobacterales</taxon>
        <taxon>Rhodobacter group</taxon>
        <taxon>Paenirhodobacter</taxon>
    </lineage>
</organism>
<comment type="similarity">
    <text evidence="2">Belongs to the binding-protein-dependent transport system permease family. CysTW subfamily.</text>
</comment>
<dbReference type="EMBL" id="SAUZ01000048">
    <property type="protein sequence ID" value="RWR16253.1"/>
    <property type="molecule type" value="Genomic_DNA"/>
</dbReference>
<dbReference type="GO" id="GO:0055085">
    <property type="term" value="P:transmembrane transport"/>
    <property type="evidence" value="ECO:0007669"/>
    <property type="project" value="InterPro"/>
</dbReference>
<evidence type="ECO:0000256" key="1">
    <source>
        <dbReference type="ARBA" id="ARBA00004651"/>
    </source>
</evidence>